<sequence length="354" mass="37700">MSAFTDTSGKIGSKLFKEMLLPKCGASRREVLTGPGFGVDTAVIELGNGLAMAVSSDPLSLIPSIGMEASAWLSVHLLANDMATTGLAPMYAQFVLNLPTELSARSFKEYWEYIHLFCKKIGVSISGGHTGQIEGMHSTISGGGTMFLVAPTHRILTSTRAQPGDALVVTKQSALTASAILAMSFPKTVKNKAGTEIYLKACESFYQTSSLADALAASERLEPNSQLKAMHDVTEGGVVGAICEMAMASGCGFRIDDAKLPVSEVQKQICRLFDIDYRFAVGAGAMIMAVKKGLESELTAHLHSKSIPAVVVGEMTPAEEGFVLIKNGEASHIHVDEKDPYWEAFFKAIKAGLT</sequence>
<proteinExistence type="inferred from homology"/>
<comment type="similarity">
    <text evidence="1">Belongs to the HypE family.</text>
</comment>
<dbReference type="Gene3D" id="3.30.1330.10">
    <property type="entry name" value="PurM-like, N-terminal domain"/>
    <property type="match status" value="1"/>
</dbReference>
<dbReference type="PIRSF" id="PIRSF005644">
    <property type="entry name" value="Hdrgns_mtr_HypE"/>
    <property type="match status" value="1"/>
</dbReference>
<dbReference type="SUPFAM" id="SSF56042">
    <property type="entry name" value="PurM C-terminal domain-like"/>
    <property type="match status" value="1"/>
</dbReference>
<gene>
    <name evidence="4" type="ORF">Q0590_31665</name>
</gene>
<dbReference type="PANTHER" id="PTHR30303:SF4">
    <property type="entry name" value="HYDROGENASE EXPRESSION_FORMATION PROTEIN HYPE"/>
    <property type="match status" value="1"/>
</dbReference>
<dbReference type="InterPro" id="IPR036921">
    <property type="entry name" value="PurM-like_N_sf"/>
</dbReference>
<evidence type="ECO:0000313" key="5">
    <source>
        <dbReference type="Proteomes" id="UP001168528"/>
    </source>
</evidence>
<dbReference type="InterPro" id="IPR036676">
    <property type="entry name" value="PurM-like_C_sf"/>
</dbReference>
<dbReference type="Proteomes" id="UP001168528">
    <property type="component" value="Unassembled WGS sequence"/>
</dbReference>
<evidence type="ECO:0000313" key="4">
    <source>
        <dbReference type="EMBL" id="MDO1450875.1"/>
    </source>
</evidence>
<organism evidence="4 5">
    <name type="scientific">Rhodocytophaga aerolata</name>
    <dbReference type="NCBI Taxonomy" id="455078"/>
    <lineage>
        <taxon>Bacteria</taxon>
        <taxon>Pseudomonadati</taxon>
        <taxon>Bacteroidota</taxon>
        <taxon>Cytophagia</taxon>
        <taxon>Cytophagales</taxon>
        <taxon>Rhodocytophagaceae</taxon>
        <taxon>Rhodocytophaga</taxon>
    </lineage>
</organism>
<dbReference type="PANTHER" id="PTHR30303">
    <property type="entry name" value="HYDROGENASE ISOENZYMES FORMATION PROTEIN HYPE"/>
    <property type="match status" value="1"/>
</dbReference>
<feature type="domain" description="PurM-like C-terminal" evidence="3">
    <location>
        <begin position="162"/>
        <end position="323"/>
    </location>
</feature>
<evidence type="ECO:0000259" key="3">
    <source>
        <dbReference type="Pfam" id="PF02769"/>
    </source>
</evidence>
<name>A0ABT8RFJ2_9BACT</name>
<dbReference type="InterPro" id="IPR011854">
    <property type="entry name" value="HypE"/>
</dbReference>
<reference evidence="4" key="1">
    <citation type="submission" date="2023-07" db="EMBL/GenBank/DDBJ databases">
        <title>The genome sequence of Rhodocytophaga aerolata KACC 12507.</title>
        <authorList>
            <person name="Zhang X."/>
        </authorList>
    </citation>
    <scope>NUCLEOTIDE SEQUENCE</scope>
    <source>
        <strain evidence="4">KACC 12507</strain>
    </source>
</reference>
<feature type="domain" description="PurM-like N-terminal" evidence="2">
    <location>
        <begin position="39"/>
        <end position="140"/>
    </location>
</feature>
<dbReference type="Pfam" id="PF00586">
    <property type="entry name" value="AIRS"/>
    <property type="match status" value="1"/>
</dbReference>
<dbReference type="InterPro" id="IPR016188">
    <property type="entry name" value="PurM-like_N"/>
</dbReference>
<evidence type="ECO:0000259" key="2">
    <source>
        <dbReference type="Pfam" id="PF00586"/>
    </source>
</evidence>
<comment type="caution">
    <text evidence="4">The sequence shown here is derived from an EMBL/GenBank/DDBJ whole genome shotgun (WGS) entry which is preliminary data.</text>
</comment>
<accession>A0ABT8RFJ2</accession>
<dbReference type="Gene3D" id="3.90.650.10">
    <property type="entry name" value="PurM-like C-terminal domain"/>
    <property type="match status" value="1"/>
</dbReference>
<dbReference type="RefSeq" id="WP_302041675.1">
    <property type="nucleotide sequence ID" value="NZ_JAUKPO010000038.1"/>
</dbReference>
<dbReference type="SUPFAM" id="SSF55326">
    <property type="entry name" value="PurM N-terminal domain-like"/>
    <property type="match status" value="1"/>
</dbReference>
<evidence type="ECO:0000256" key="1">
    <source>
        <dbReference type="ARBA" id="ARBA00006243"/>
    </source>
</evidence>
<keyword evidence="5" id="KW-1185">Reference proteome</keyword>
<protein>
    <submittedName>
        <fullName evidence="4">AIR synthase-related protein</fullName>
    </submittedName>
</protein>
<dbReference type="Pfam" id="PF02769">
    <property type="entry name" value="AIRS_C"/>
    <property type="match status" value="1"/>
</dbReference>
<dbReference type="InterPro" id="IPR010918">
    <property type="entry name" value="PurM-like_C_dom"/>
</dbReference>
<dbReference type="EMBL" id="JAUKPO010000038">
    <property type="protein sequence ID" value="MDO1450875.1"/>
    <property type="molecule type" value="Genomic_DNA"/>
</dbReference>